<dbReference type="EMBL" id="JAUSSJ010000003">
    <property type="protein sequence ID" value="MDQ0020101.1"/>
    <property type="molecule type" value="Genomic_DNA"/>
</dbReference>
<dbReference type="Proteomes" id="UP001244623">
    <property type="component" value="Unassembled WGS sequence"/>
</dbReference>
<reference evidence="1 2" key="1">
    <citation type="submission" date="2023-07" db="EMBL/GenBank/DDBJ databases">
        <title>Sorghum-associated microbial communities from plants grown in Nebraska, USA.</title>
        <authorList>
            <person name="Schachtman D."/>
        </authorList>
    </citation>
    <scope>NUCLEOTIDE SEQUENCE [LARGE SCALE GENOMIC DNA]</scope>
    <source>
        <strain evidence="1 2">CC49</strain>
    </source>
</reference>
<dbReference type="RefSeq" id="WP_307618363.1">
    <property type="nucleotide sequence ID" value="NZ_JAUSSJ010000003.1"/>
</dbReference>
<organism evidence="1 2">
    <name type="scientific">[Curtobacterium] plantarum</name>
    <dbReference type="NCBI Taxonomy" id="221276"/>
    <lineage>
        <taxon>Bacteria</taxon>
        <taxon>Pseudomonadati</taxon>
        <taxon>Pseudomonadota</taxon>
        <taxon>Gammaproteobacteria</taxon>
        <taxon>Enterobacterales</taxon>
        <taxon>Erwiniaceae</taxon>
        <taxon>Pantoea</taxon>
    </lineage>
</organism>
<keyword evidence="2" id="KW-1185">Reference proteome</keyword>
<gene>
    <name evidence="1" type="ORF">J2X94_002255</name>
</gene>
<sequence>MTEIKISEKVQNENNIFNNAIDYLTEIYGDFERVVEQQDRPDAAIKLKSSDYTIGIEITTVDSERELEYFNDRKHSVNDRAEDIERCLRGEIPENPFKKLAMDRPKHSLFEALNKKTSKFKEYKKNGNFNELIILTFSDYIGVDESYFKPFLVPWTYYLLSRSDFPYTKVIFVSRETKECVLLYDKKRKMNMPPRLNQDIITTHIQTKMLPVGKTINLYDMFKGEPEVKPKSKRRKRK</sequence>
<evidence type="ECO:0000313" key="1">
    <source>
        <dbReference type="EMBL" id="MDQ0020101.1"/>
    </source>
</evidence>
<evidence type="ECO:0000313" key="2">
    <source>
        <dbReference type="Proteomes" id="UP001244623"/>
    </source>
</evidence>
<protein>
    <submittedName>
        <fullName evidence="1">Uncharacterized protein</fullName>
    </submittedName>
</protein>
<accession>A0ABT9T9E6</accession>
<proteinExistence type="predicted"/>
<comment type="caution">
    <text evidence="1">The sequence shown here is derived from an EMBL/GenBank/DDBJ whole genome shotgun (WGS) entry which is preliminary data.</text>
</comment>
<name>A0ABT9T9E6_9GAMM</name>